<reference evidence="2" key="1">
    <citation type="journal article" date="2020" name="Fungal Divers.">
        <title>Resolving the Mortierellaceae phylogeny through synthesis of multi-gene phylogenetics and phylogenomics.</title>
        <authorList>
            <person name="Vandepol N."/>
            <person name="Liber J."/>
            <person name="Desiro A."/>
            <person name="Na H."/>
            <person name="Kennedy M."/>
            <person name="Barry K."/>
            <person name="Grigoriev I.V."/>
            <person name="Miller A.N."/>
            <person name="O'Donnell K."/>
            <person name="Stajich J.E."/>
            <person name="Bonito G."/>
        </authorList>
    </citation>
    <scope>NUCLEOTIDE SEQUENCE</scope>
    <source>
        <strain evidence="2">KOD1015</strain>
    </source>
</reference>
<name>A0A9P6KF50_9FUNG</name>
<gene>
    <name evidence="2" type="ORF">BGW38_000196</name>
</gene>
<dbReference type="Proteomes" id="UP000780801">
    <property type="component" value="Unassembled WGS sequence"/>
</dbReference>
<organism evidence="2 3">
    <name type="scientific">Lunasporangiospora selenospora</name>
    <dbReference type="NCBI Taxonomy" id="979761"/>
    <lineage>
        <taxon>Eukaryota</taxon>
        <taxon>Fungi</taxon>
        <taxon>Fungi incertae sedis</taxon>
        <taxon>Mucoromycota</taxon>
        <taxon>Mortierellomycotina</taxon>
        <taxon>Mortierellomycetes</taxon>
        <taxon>Mortierellales</taxon>
        <taxon>Mortierellaceae</taxon>
        <taxon>Lunasporangiospora</taxon>
    </lineage>
</organism>
<dbReference type="AlphaFoldDB" id="A0A9P6KF50"/>
<proteinExistence type="predicted"/>
<evidence type="ECO:0000313" key="3">
    <source>
        <dbReference type="Proteomes" id="UP000780801"/>
    </source>
</evidence>
<comment type="caution">
    <text evidence="2">The sequence shown here is derived from an EMBL/GenBank/DDBJ whole genome shotgun (WGS) entry which is preliminary data.</text>
</comment>
<feature type="region of interest" description="Disordered" evidence="1">
    <location>
        <begin position="1"/>
        <end position="30"/>
    </location>
</feature>
<keyword evidence="3" id="KW-1185">Reference proteome</keyword>
<dbReference type="EMBL" id="JAABOA010001048">
    <property type="protein sequence ID" value="KAF9582447.1"/>
    <property type="molecule type" value="Genomic_DNA"/>
</dbReference>
<evidence type="ECO:0000256" key="1">
    <source>
        <dbReference type="SAM" id="MobiDB-lite"/>
    </source>
</evidence>
<accession>A0A9P6KF50</accession>
<sequence>MANVPETIINIDPNPDGTDANNSQTSVKDESGTLQADAYLSTTTMVRNATVTTDNEENNNNNGFQETIKSKSTSLGEADQVRIVEQVPLNDYRPAPFSTIEEYKSKMQEDIEAGRAGDRWFFEINAEDENKCFGQRSKLPAIASVNLNDDIEHLYFNSALIGIYNTIICLLLEDGFDLIDEIQLSYSTWRVPKTMWATIKEQSSGSPVFVRLLMAQQVELADYGMIIRIRTHGKKETPLGVHLCYIEFIQGACADSLFGMN</sequence>
<evidence type="ECO:0000313" key="2">
    <source>
        <dbReference type="EMBL" id="KAF9582447.1"/>
    </source>
</evidence>
<protein>
    <submittedName>
        <fullName evidence="2">Uncharacterized protein</fullName>
    </submittedName>
</protein>